<dbReference type="AlphaFoldDB" id="T1C1W4"/>
<feature type="transmembrane region" description="Helical" evidence="1">
    <location>
        <begin position="127"/>
        <end position="145"/>
    </location>
</feature>
<dbReference type="InterPro" id="IPR012861">
    <property type="entry name" value="DUF1634"/>
</dbReference>
<evidence type="ECO:0000256" key="1">
    <source>
        <dbReference type="SAM" id="Phobius"/>
    </source>
</evidence>
<evidence type="ECO:0000313" key="2">
    <source>
        <dbReference type="EMBL" id="EQD60085.1"/>
    </source>
</evidence>
<feature type="non-terminal residue" evidence="2">
    <location>
        <position position="1"/>
    </location>
</feature>
<keyword evidence="1" id="KW-0472">Membrane</keyword>
<dbReference type="EMBL" id="AUZY01005077">
    <property type="protein sequence ID" value="EQD60085.1"/>
    <property type="molecule type" value="Genomic_DNA"/>
</dbReference>
<reference evidence="2" key="2">
    <citation type="journal article" date="2014" name="ISME J.">
        <title>Microbial stratification in low pH oxic and suboxic macroscopic growths along an acid mine drainage.</title>
        <authorList>
            <person name="Mendez-Garcia C."/>
            <person name="Mesa V."/>
            <person name="Sprenger R.R."/>
            <person name="Richter M."/>
            <person name="Diez M.S."/>
            <person name="Solano J."/>
            <person name="Bargiela R."/>
            <person name="Golyshina O.V."/>
            <person name="Manteca A."/>
            <person name="Ramos J.L."/>
            <person name="Gallego J.R."/>
            <person name="Llorente I."/>
            <person name="Martins Dos Santos V.A."/>
            <person name="Jensen O.N."/>
            <person name="Pelaez A.I."/>
            <person name="Sanchez J."/>
            <person name="Ferrer M."/>
        </authorList>
    </citation>
    <scope>NUCLEOTIDE SEQUENCE</scope>
</reference>
<feature type="transmembrane region" description="Helical" evidence="1">
    <location>
        <begin position="95"/>
        <end position="120"/>
    </location>
</feature>
<comment type="caution">
    <text evidence="2">The sequence shown here is derived from an EMBL/GenBank/DDBJ whole genome shotgun (WGS) entry which is preliminary data.</text>
</comment>
<dbReference type="Pfam" id="PF07843">
    <property type="entry name" value="DUF1634"/>
    <property type="match status" value="1"/>
</dbReference>
<gene>
    <name evidence="2" type="ORF">B1B_07906</name>
</gene>
<keyword evidence="1" id="KW-1133">Transmembrane helix</keyword>
<feature type="transmembrane region" description="Helical" evidence="1">
    <location>
        <begin position="30"/>
        <end position="52"/>
    </location>
</feature>
<organism evidence="2">
    <name type="scientific">mine drainage metagenome</name>
    <dbReference type="NCBI Taxonomy" id="410659"/>
    <lineage>
        <taxon>unclassified sequences</taxon>
        <taxon>metagenomes</taxon>
        <taxon>ecological metagenomes</taxon>
    </lineage>
</organism>
<name>T1C1W4_9ZZZZ</name>
<reference evidence="2" key="1">
    <citation type="submission" date="2013-08" db="EMBL/GenBank/DDBJ databases">
        <authorList>
            <person name="Mendez C."/>
            <person name="Richter M."/>
            <person name="Ferrer M."/>
            <person name="Sanchez J."/>
        </authorList>
    </citation>
    <scope>NUCLEOTIDE SEQUENCE</scope>
</reference>
<protein>
    <submittedName>
        <fullName evidence="2">Membrane protein containing DUF1634</fullName>
    </submittedName>
</protein>
<proteinExistence type="predicted"/>
<keyword evidence="1" id="KW-0812">Transmembrane</keyword>
<sequence length="146" mass="15849">QVSGRHRHLSPAEVAAMEEKIRKIEFAISLVLRVGVILSVSVIAIGLAVMFYHHGDYTSITGHVSYRSLTSRTTPFPHTLGQLRTSLAHGDGRGVVVLGVFLLILTPILRVAVGVISFLYEKDIPMALITLFVLVVLIGSFFLAGV</sequence>
<accession>T1C1W4</accession>